<evidence type="ECO:0000313" key="2">
    <source>
        <dbReference type="EMBL" id="PWR18745.1"/>
    </source>
</evidence>
<dbReference type="InterPro" id="IPR007685">
    <property type="entry name" value="RelA_SpoT"/>
</dbReference>
<name>A0A317E0R6_9PROT</name>
<keyword evidence="3" id="KW-1185">Reference proteome</keyword>
<evidence type="ECO:0000259" key="1">
    <source>
        <dbReference type="SMART" id="SM00954"/>
    </source>
</evidence>
<dbReference type="Proteomes" id="UP000246077">
    <property type="component" value="Unassembled WGS sequence"/>
</dbReference>
<dbReference type="RefSeq" id="WP_109922434.1">
    <property type="nucleotide sequence ID" value="NZ_QGLF01000005.1"/>
</dbReference>
<dbReference type="EMBL" id="QGLF01000005">
    <property type="protein sequence ID" value="PWR18745.1"/>
    <property type="molecule type" value="Genomic_DNA"/>
</dbReference>
<dbReference type="CDD" id="cd05399">
    <property type="entry name" value="NT_Rel-Spo_like"/>
    <property type="match status" value="1"/>
</dbReference>
<feature type="domain" description="RelA/SpoT" evidence="1">
    <location>
        <begin position="72"/>
        <end position="192"/>
    </location>
</feature>
<comment type="caution">
    <text evidence="2">The sequence shown here is derived from an EMBL/GenBank/DDBJ whole genome shotgun (WGS) entry which is preliminary data.</text>
</comment>
<dbReference type="AlphaFoldDB" id="A0A317E0R6"/>
<gene>
    <name evidence="2" type="ORF">DKG75_17315</name>
</gene>
<dbReference type="SUPFAM" id="SSF81301">
    <property type="entry name" value="Nucleotidyltransferase"/>
    <property type="match status" value="1"/>
</dbReference>
<dbReference type="Pfam" id="PF04607">
    <property type="entry name" value="RelA_SpoT"/>
    <property type="match status" value="1"/>
</dbReference>
<accession>A0A317E0R6</accession>
<dbReference type="GO" id="GO:0015969">
    <property type="term" value="P:guanosine tetraphosphate metabolic process"/>
    <property type="evidence" value="ECO:0007669"/>
    <property type="project" value="InterPro"/>
</dbReference>
<proteinExistence type="predicted"/>
<protein>
    <submittedName>
        <fullName evidence="2">(P)ppGpp synthetase</fullName>
    </submittedName>
</protein>
<dbReference type="InterPro" id="IPR052366">
    <property type="entry name" value="GTP_Pyrophosphokinase"/>
</dbReference>
<dbReference type="Gene3D" id="3.30.460.10">
    <property type="entry name" value="Beta Polymerase, domain 2"/>
    <property type="match status" value="1"/>
</dbReference>
<dbReference type="PANTHER" id="PTHR47837:SF1">
    <property type="entry name" value="GTP PYROPHOSPHOKINASE YJBM"/>
    <property type="match status" value="1"/>
</dbReference>
<dbReference type="InterPro" id="IPR043519">
    <property type="entry name" value="NT_sf"/>
</dbReference>
<organism evidence="2 3">
    <name type="scientific">Zavarzinia compransoris</name>
    <dbReference type="NCBI Taxonomy" id="1264899"/>
    <lineage>
        <taxon>Bacteria</taxon>
        <taxon>Pseudomonadati</taxon>
        <taxon>Pseudomonadota</taxon>
        <taxon>Alphaproteobacteria</taxon>
        <taxon>Rhodospirillales</taxon>
        <taxon>Zavarziniaceae</taxon>
        <taxon>Zavarzinia</taxon>
    </lineage>
</organism>
<dbReference type="OrthoDB" id="9789634at2"/>
<dbReference type="PANTHER" id="PTHR47837">
    <property type="entry name" value="GTP PYROPHOSPHOKINASE YJBM"/>
    <property type="match status" value="1"/>
</dbReference>
<sequence length="353" mass="40309">MVWATLEYSPEQVNSAGKKLAGLIFPVITSEGVNVLSIINNWRSAHAFPLNTFQMTLRNKAKKIEREIIVAQRIKRLESIHRKLTQKNSMRMTQMQDIAGCRVVFKEKGSVYSLVEEYKNTGFSHAFKGEKDYILNPKADGYRSYHLIFQYKGRGVNMKYDNLKIEIQIRTQPQHAWATAVEAVGLFTRQALKSNQGNQDWLRFFALMGTAISIIENCNPVPGTPDNRRELVREIESLSKRLNVSNVLQMYNSTIEFIGGAKDSKYFLLDLDPNAGTIKIRRFKAKESAEANRFYTDLEGSISDNSPNQIVLVSVENINSLKRAYPNYFMDTDIFSKIVANIRRGDFSMPTPQ</sequence>
<dbReference type="SMART" id="SM00954">
    <property type="entry name" value="RelA_SpoT"/>
    <property type="match status" value="1"/>
</dbReference>
<evidence type="ECO:0000313" key="3">
    <source>
        <dbReference type="Proteomes" id="UP000246077"/>
    </source>
</evidence>
<reference evidence="3" key="1">
    <citation type="submission" date="2018-05" db="EMBL/GenBank/DDBJ databases">
        <title>Zavarzinia sp. HR-AS.</title>
        <authorList>
            <person name="Lee Y."/>
            <person name="Jeon C.O."/>
        </authorList>
    </citation>
    <scope>NUCLEOTIDE SEQUENCE [LARGE SCALE GENOMIC DNA]</scope>
    <source>
        <strain evidence="3">DSM 1231</strain>
    </source>
</reference>